<reference evidence="1" key="1">
    <citation type="submission" date="2020-07" db="EMBL/GenBank/DDBJ databases">
        <title>Clarias magur genome sequencing, assembly and annotation.</title>
        <authorList>
            <person name="Kushwaha B."/>
            <person name="Kumar R."/>
            <person name="Das P."/>
            <person name="Joshi C.G."/>
            <person name="Kumar D."/>
            <person name="Nagpure N.S."/>
            <person name="Pandey M."/>
            <person name="Agarwal S."/>
            <person name="Srivastava S."/>
            <person name="Singh M."/>
            <person name="Sahoo L."/>
            <person name="Jayasankar P."/>
            <person name="Meher P.K."/>
            <person name="Koringa P.G."/>
            <person name="Iquebal M.A."/>
            <person name="Das S.P."/>
            <person name="Bit A."/>
            <person name="Patnaik S."/>
            <person name="Patel N."/>
            <person name="Shah T.M."/>
            <person name="Hinsu A."/>
            <person name="Jena J.K."/>
        </authorList>
    </citation>
    <scope>NUCLEOTIDE SEQUENCE</scope>
    <source>
        <strain evidence="1">CIFAMagur01</strain>
        <tissue evidence="1">Testis</tissue>
    </source>
</reference>
<proteinExistence type="predicted"/>
<dbReference type="EMBL" id="QNUK01000071">
    <property type="protein sequence ID" value="KAF5903583.1"/>
    <property type="molecule type" value="Genomic_DNA"/>
</dbReference>
<protein>
    <submittedName>
        <fullName evidence="1">Uncharacterized protein</fullName>
    </submittedName>
</protein>
<sequence length="75" mass="7807">MDEFQKCVASLSSSVLCKEREVNPMRLTNPCQGPALSRTLGTESQGLTPSTAVAACQAGSGCRVMGRLGFTVDGV</sequence>
<evidence type="ECO:0000313" key="2">
    <source>
        <dbReference type="Proteomes" id="UP000727407"/>
    </source>
</evidence>
<dbReference type="AlphaFoldDB" id="A0A8J4U9K8"/>
<name>A0A8J4U9K8_CLAMG</name>
<keyword evidence="2" id="KW-1185">Reference proteome</keyword>
<evidence type="ECO:0000313" key="1">
    <source>
        <dbReference type="EMBL" id="KAF5903583.1"/>
    </source>
</evidence>
<accession>A0A8J4U9K8</accession>
<gene>
    <name evidence="1" type="ORF">DAT39_006680</name>
</gene>
<comment type="caution">
    <text evidence="1">The sequence shown here is derived from an EMBL/GenBank/DDBJ whole genome shotgun (WGS) entry which is preliminary data.</text>
</comment>
<dbReference type="Proteomes" id="UP000727407">
    <property type="component" value="Unassembled WGS sequence"/>
</dbReference>
<organism evidence="1 2">
    <name type="scientific">Clarias magur</name>
    <name type="common">Asian catfish</name>
    <name type="synonym">Macropteronotus magur</name>
    <dbReference type="NCBI Taxonomy" id="1594786"/>
    <lineage>
        <taxon>Eukaryota</taxon>
        <taxon>Metazoa</taxon>
        <taxon>Chordata</taxon>
        <taxon>Craniata</taxon>
        <taxon>Vertebrata</taxon>
        <taxon>Euteleostomi</taxon>
        <taxon>Actinopterygii</taxon>
        <taxon>Neopterygii</taxon>
        <taxon>Teleostei</taxon>
        <taxon>Ostariophysi</taxon>
        <taxon>Siluriformes</taxon>
        <taxon>Clariidae</taxon>
        <taxon>Clarias</taxon>
    </lineage>
</organism>